<dbReference type="InterPro" id="IPR028082">
    <property type="entry name" value="Peripla_BP_I"/>
</dbReference>
<organism evidence="6 7">
    <name type="scientific">Martelella lutilitoris</name>
    <dbReference type="NCBI Taxonomy" id="2583532"/>
    <lineage>
        <taxon>Bacteria</taxon>
        <taxon>Pseudomonadati</taxon>
        <taxon>Pseudomonadota</taxon>
        <taxon>Alphaproteobacteria</taxon>
        <taxon>Hyphomicrobiales</taxon>
        <taxon>Aurantimonadaceae</taxon>
        <taxon>Martelella</taxon>
    </lineage>
</organism>
<evidence type="ECO:0000256" key="2">
    <source>
        <dbReference type="ARBA" id="ARBA00023125"/>
    </source>
</evidence>
<dbReference type="SUPFAM" id="SSF53822">
    <property type="entry name" value="Periplasmic binding protein-like I"/>
    <property type="match status" value="1"/>
</dbReference>
<dbReference type="Pfam" id="PF00356">
    <property type="entry name" value="LacI"/>
    <property type="match status" value="1"/>
</dbReference>
<dbReference type="GO" id="GO:0003700">
    <property type="term" value="F:DNA-binding transcription factor activity"/>
    <property type="evidence" value="ECO:0007669"/>
    <property type="project" value="TreeGrafter"/>
</dbReference>
<feature type="region of interest" description="Disordered" evidence="4">
    <location>
        <begin position="310"/>
        <end position="342"/>
    </location>
</feature>
<keyword evidence="3" id="KW-0804">Transcription</keyword>
<dbReference type="CDD" id="cd01392">
    <property type="entry name" value="HTH_LacI"/>
    <property type="match status" value="1"/>
</dbReference>
<accession>A0A7T7KNM3</accession>
<dbReference type="GO" id="GO:0000976">
    <property type="term" value="F:transcription cis-regulatory region binding"/>
    <property type="evidence" value="ECO:0007669"/>
    <property type="project" value="TreeGrafter"/>
</dbReference>
<evidence type="ECO:0000259" key="5">
    <source>
        <dbReference type="PROSITE" id="PS50932"/>
    </source>
</evidence>
<proteinExistence type="predicted"/>
<name>A0A7T7KNM3_9HYPH</name>
<dbReference type="InterPro" id="IPR046335">
    <property type="entry name" value="LacI/GalR-like_sensor"/>
</dbReference>
<reference evidence="6 7" key="1">
    <citation type="submission" date="2020-12" db="EMBL/GenBank/DDBJ databases">
        <authorList>
            <person name="Zheng R.K."/>
            <person name="Sun C.M."/>
        </authorList>
    </citation>
    <scope>NUCLEOTIDE SEQUENCE [LARGE SCALE GENOMIC DNA]</scope>
    <source>
        <strain evidence="6 7">ZRK001</strain>
    </source>
</reference>
<dbReference type="Pfam" id="PF13377">
    <property type="entry name" value="Peripla_BP_3"/>
    <property type="match status" value="1"/>
</dbReference>
<dbReference type="Proteomes" id="UP000596083">
    <property type="component" value="Chromosome"/>
</dbReference>
<evidence type="ECO:0000313" key="7">
    <source>
        <dbReference type="Proteomes" id="UP000596083"/>
    </source>
</evidence>
<feature type="domain" description="HTH lacI-type" evidence="5">
    <location>
        <begin position="1"/>
        <end position="55"/>
    </location>
</feature>
<evidence type="ECO:0000256" key="3">
    <source>
        <dbReference type="ARBA" id="ARBA00023163"/>
    </source>
</evidence>
<evidence type="ECO:0000256" key="4">
    <source>
        <dbReference type="SAM" id="MobiDB-lite"/>
    </source>
</evidence>
<dbReference type="InterPro" id="IPR000843">
    <property type="entry name" value="HTH_LacI"/>
</dbReference>
<dbReference type="InterPro" id="IPR010982">
    <property type="entry name" value="Lambda_DNA-bd_dom_sf"/>
</dbReference>
<protein>
    <submittedName>
        <fullName evidence="6">LacI family DNA-binding transcriptional regulator</fullName>
    </submittedName>
</protein>
<dbReference type="SMART" id="SM00354">
    <property type="entry name" value="HTH_LACI"/>
    <property type="match status" value="1"/>
</dbReference>
<sequence length="342" mass="36205">MGDVATLAQVDVSTVSRILRGDESQRVRDDTKKRVLDAAARLKYRPNALARGLRTSKSSTIGLVVPQLENPVFSAMIYGAEEVCAQNGYSLIISHRELGRAGKSVSHLSQMNRVDGLLVASFEDDTKLKAELLEADVPVVLMNKSLDGVSPSVIFDGCAAAKSAVQHLIALGHRRIAHLSGRAGGMNARQRIEGYKEALAEAGIEFDPALVSEAGYTVEGGKEAMRRLLDQDMTAVFAATLVSAGGAMKVLQGAGKRIPEDVSVISLHDDVFAELLTPELTTVPMPTVELGRIAATLLIRRLSGDEQADVAPLPPGDIKLRKSTGPASGALSSGKMAGARTT</sequence>
<keyword evidence="1" id="KW-0805">Transcription regulation</keyword>
<dbReference type="Gene3D" id="3.40.50.2300">
    <property type="match status" value="2"/>
</dbReference>
<keyword evidence="2 6" id="KW-0238">DNA-binding</keyword>
<dbReference type="KEGG" id="mlut:JET14_16250"/>
<dbReference type="CDD" id="cd06267">
    <property type="entry name" value="PBP1_LacI_sugar_binding-like"/>
    <property type="match status" value="1"/>
</dbReference>
<dbReference type="PROSITE" id="PS50932">
    <property type="entry name" value="HTH_LACI_2"/>
    <property type="match status" value="1"/>
</dbReference>
<evidence type="ECO:0000313" key="6">
    <source>
        <dbReference type="EMBL" id="QQM32718.1"/>
    </source>
</evidence>
<gene>
    <name evidence="6" type="ORF">JET14_16250</name>
</gene>
<dbReference type="Gene3D" id="1.10.260.40">
    <property type="entry name" value="lambda repressor-like DNA-binding domains"/>
    <property type="match status" value="1"/>
</dbReference>
<dbReference type="EMBL" id="CP066786">
    <property type="protein sequence ID" value="QQM32718.1"/>
    <property type="molecule type" value="Genomic_DNA"/>
</dbReference>
<dbReference type="SUPFAM" id="SSF47413">
    <property type="entry name" value="lambda repressor-like DNA-binding domains"/>
    <property type="match status" value="1"/>
</dbReference>
<dbReference type="PANTHER" id="PTHR30146:SF109">
    <property type="entry name" value="HTH-TYPE TRANSCRIPTIONAL REGULATOR GALS"/>
    <property type="match status" value="1"/>
</dbReference>
<evidence type="ECO:0000256" key="1">
    <source>
        <dbReference type="ARBA" id="ARBA00023015"/>
    </source>
</evidence>
<dbReference type="PANTHER" id="PTHR30146">
    <property type="entry name" value="LACI-RELATED TRANSCRIPTIONAL REPRESSOR"/>
    <property type="match status" value="1"/>
</dbReference>
<dbReference type="AlphaFoldDB" id="A0A7T7KNM3"/>